<gene>
    <name evidence="1" type="ORF">AM571_PC00460</name>
</gene>
<dbReference type="AlphaFoldDB" id="A0A1L5PDD2"/>
<evidence type="ECO:0000313" key="2">
    <source>
        <dbReference type="Proteomes" id="UP000185109"/>
    </source>
</evidence>
<sequence>MRTLTAGTGVACCGTKPATSALTGTFHIRRRSRRRIGVQRSVENAQRKRAHTARLRVFGLGRAKPRKLTTIWTPLFLELCMIEQMLKDFLATWSLD</sequence>
<geneLocation type="plasmid" evidence="2">
    <name>prsp8c3c</name>
</geneLocation>
<proteinExistence type="predicted"/>
<dbReference type="EMBL" id="CP017244">
    <property type="protein sequence ID" value="APO78198.1"/>
    <property type="molecule type" value="Genomic_DNA"/>
</dbReference>
<protein>
    <submittedName>
        <fullName evidence="1">Uncharacterized protein</fullName>
    </submittedName>
</protein>
<reference evidence="1 2" key="1">
    <citation type="submission" date="2016-09" db="EMBL/GenBank/DDBJ databases">
        <title>The complete genome sequences of Rhizobium gallicum, symbiovars gallicum and phaseoli, symbionts associated to common bean (Phaseolus vulgaris).</title>
        <authorList>
            <person name="Bustos P."/>
            <person name="Santamaria R.I."/>
            <person name="Perez-Carrascal O.M."/>
            <person name="Juarez S."/>
            <person name="Lozano L."/>
            <person name="Martinez-Flores I."/>
            <person name="Martinez-Romero E."/>
            <person name="Cevallos M."/>
            <person name="Romero D."/>
            <person name="Davila G."/>
            <person name="Gonzalez V."/>
        </authorList>
    </citation>
    <scope>NUCLEOTIDE SEQUENCE [LARGE SCALE GENOMIC DNA]</scope>
    <source>
        <strain evidence="1 2">8C-3</strain>
        <plasmid evidence="2">Plasmid prsp8c3c</plasmid>
    </source>
</reference>
<keyword evidence="1" id="KW-0614">Plasmid</keyword>
<organism evidence="1 2">
    <name type="scientific">Rhizobium etli 8C-3</name>
    <dbReference type="NCBI Taxonomy" id="538025"/>
    <lineage>
        <taxon>Bacteria</taxon>
        <taxon>Pseudomonadati</taxon>
        <taxon>Pseudomonadota</taxon>
        <taxon>Alphaproteobacteria</taxon>
        <taxon>Hyphomicrobiales</taxon>
        <taxon>Rhizobiaceae</taxon>
        <taxon>Rhizobium/Agrobacterium group</taxon>
        <taxon>Rhizobium</taxon>
    </lineage>
</organism>
<name>A0A1L5PDD2_RHIET</name>
<dbReference type="Proteomes" id="UP000185109">
    <property type="component" value="Plasmid pRsp8C3c"/>
</dbReference>
<accession>A0A1L5PDD2</accession>
<evidence type="ECO:0000313" key="1">
    <source>
        <dbReference type="EMBL" id="APO78198.1"/>
    </source>
</evidence>